<keyword evidence="2" id="KW-1185">Reference proteome</keyword>
<evidence type="ECO:0000313" key="1">
    <source>
        <dbReference type="EMBL" id="KAI0061403.1"/>
    </source>
</evidence>
<accession>A0ACB8SZX7</accession>
<gene>
    <name evidence="1" type="ORF">BV25DRAFT_1948661</name>
</gene>
<dbReference type="Proteomes" id="UP000814140">
    <property type="component" value="Unassembled WGS sequence"/>
</dbReference>
<comment type="caution">
    <text evidence="1">The sequence shown here is derived from an EMBL/GenBank/DDBJ whole genome shotgun (WGS) entry which is preliminary data.</text>
</comment>
<name>A0ACB8SZX7_9AGAM</name>
<proteinExistence type="predicted"/>
<reference evidence="1" key="2">
    <citation type="journal article" date="2022" name="New Phytol.">
        <title>Evolutionary transition to the ectomycorrhizal habit in the genomes of a hyperdiverse lineage of mushroom-forming fungi.</title>
        <authorList>
            <person name="Looney B."/>
            <person name="Miyauchi S."/>
            <person name="Morin E."/>
            <person name="Drula E."/>
            <person name="Courty P.E."/>
            <person name="Kohler A."/>
            <person name="Kuo A."/>
            <person name="LaButti K."/>
            <person name="Pangilinan J."/>
            <person name="Lipzen A."/>
            <person name="Riley R."/>
            <person name="Andreopoulos W."/>
            <person name="He G."/>
            <person name="Johnson J."/>
            <person name="Nolan M."/>
            <person name="Tritt A."/>
            <person name="Barry K.W."/>
            <person name="Grigoriev I.V."/>
            <person name="Nagy L.G."/>
            <person name="Hibbett D."/>
            <person name="Henrissat B."/>
            <person name="Matheny P.B."/>
            <person name="Labbe J."/>
            <person name="Martin F.M."/>
        </authorList>
    </citation>
    <scope>NUCLEOTIDE SEQUENCE</scope>
    <source>
        <strain evidence="1">HHB10654</strain>
    </source>
</reference>
<organism evidence="1 2">
    <name type="scientific">Artomyces pyxidatus</name>
    <dbReference type="NCBI Taxonomy" id="48021"/>
    <lineage>
        <taxon>Eukaryota</taxon>
        <taxon>Fungi</taxon>
        <taxon>Dikarya</taxon>
        <taxon>Basidiomycota</taxon>
        <taxon>Agaricomycotina</taxon>
        <taxon>Agaricomycetes</taxon>
        <taxon>Russulales</taxon>
        <taxon>Auriscalpiaceae</taxon>
        <taxon>Artomyces</taxon>
    </lineage>
</organism>
<protein>
    <submittedName>
        <fullName evidence="1">Uncharacterized protein</fullName>
    </submittedName>
</protein>
<dbReference type="EMBL" id="MU277212">
    <property type="protein sequence ID" value="KAI0061403.1"/>
    <property type="molecule type" value="Genomic_DNA"/>
</dbReference>
<reference evidence="1" key="1">
    <citation type="submission" date="2021-03" db="EMBL/GenBank/DDBJ databases">
        <authorList>
            <consortium name="DOE Joint Genome Institute"/>
            <person name="Ahrendt S."/>
            <person name="Looney B.P."/>
            <person name="Miyauchi S."/>
            <person name="Morin E."/>
            <person name="Drula E."/>
            <person name="Courty P.E."/>
            <person name="Chicoki N."/>
            <person name="Fauchery L."/>
            <person name="Kohler A."/>
            <person name="Kuo A."/>
            <person name="Labutti K."/>
            <person name="Pangilinan J."/>
            <person name="Lipzen A."/>
            <person name="Riley R."/>
            <person name="Andreopoulos W."/>
            <person name="He G."/>
            <person name="Johnson J."/>
            <person name="Barry K.W."/>
            <person name="Grigoriev I.V."/>
            <person name="Nagy L."/>
            <person name="Hibbett D."/>
            <person name="Henrissat B."/>
            <person name="Matheny P.B."/>
            <person name="Labbe J."/>
            <person name="Martin F."/>
        </authorList>
    </citation>
    <scope>NUCLEOTIDE SEQUENCE</scope>
    <source>
        <strain evidence="1">HHB10654</strain>
    </source>
</reference>
<sequence>MNNQQEALKRFAQQLQRASKSGGGFPGGTPKGLFAGGGLVVALIAGGFALNASLFNVDGGHRAIKYTRLHGVTGDVYPEGTHLMIPWFETPIVFDIRAKPRSIASLTGTKDLQMVNITCRVLSRPSPQALPTIYRELGQDFDERVLPSIVNEVLKSVVAQFNASQLITQREMVSRLVRENLTTRALRFNLVLDDVSITHVAFSPEFTHAVEAKQVAQQTALRAAFLVDQAIQEKQSIIVRAQGEARSAELIGEAMRNNKGFLSLRRLEAARDIASMLSASGNKVMLDSQSLLLNVTGDDVQELLKTKK</sequence>
<evidence type="ECO:0000313" key="2">
    <source>
        <dbReference type="Proteomes" id="UP000814140"/>
    </source>
</evidence>